<evidence type="ECO:0000256" key="1">
    <source>
        <dbReference type="SAM" id="MobiDB-lite"/>
    </source>
</evidence>
<reference evidence="3" key="1">
    <citation type="submission" date="2020-11" db="EMBL/GenBank/DDBJ databases">
        <authorList>
            <person name="Whitehead M."/>
        </authorList>
    </citation>
    <scope>NUCLEOTIDE SEQUENCE</scope>
    <source>
        <strain evidence="3">EGII</strain>
    </source>
</reference>
<name>A0A811V9S0_CERCA</name>
<protein>
    <submittedName>
        <fullName evidence="3">(Mediterranean fruit fly) hypothetical protein</fullName>
    </submittedName>
</protein>
<keyword evidence="2" id="KW-1133">Transmembrane helix</keyword>
<dbReference type="Proteomes" id="UP000606786">
    <property type="component" value="Unassembled WGS sequence"/>
</dbReference>
<gene>
    <name evidence="3" type="ORF">CCAP1982_LOCUS20180</name>
</gene>
<feature type="region of interest" description="Disordered" evidence="1">
    <location>
        <begin position="95"/>
        <end position="118"/>
    </location>
</feature>
<feature type="transmembrane region" description="Helical" evidence="2">
    <location>
        <begin position="12"/>
        <end position="28"/>
    </location>
</feature>
<sequence length="118" mass="14260">MPSFCGYRCPSQRFWFLTVACTFFHFITTTLCTFLFFILFPIFSAIVTFACLHVENTFQMKVKFFQYKYLLIYEYACMHMYKEMRAVGFKMSNMKPTIGQRQPKEKYKQTPTQKKIRK</sequence>
<accession>A0A811V9S0</accession>
<organism evidence="3 4">
    <name type="scientific">Ceratitis capitata</name>
    <name type="common">Mediterranean fruit fly</name>
    <name type="synonym">Tephritis capitata</name>
    <dbReference type="NCBI Taxonomy" id="7213"/>
    <lineage>
        <taxon>Eukaryota</taxon>
        <taxon>Metazoa</taxon>
        <taxon>Ecdysozoa</taxon>
        <taxon>Arthropoda</taxon>
        <taxon>Hexapoda</taxon>
        <taxon>Insecta</taxon>
        <taxon>Pterygota</taxon>
        <taxon>Neoptera</taxon>
        <taxon>Endopterygota</taxon>
        <taxon>Diptera</taxon>
        <taxon>Brachycera</taxon>
        <taxon>Muscomorpha</taxon>
        <taxon>Tephritoidea</taxon>
        <taxon>Tephritidae</taxon>
        <taxon>Ceratitis</taxon>
        <taxon>Ceratitis</taxon>
    </lineage>
</organism>
<dbReference type="AlphaFoldDB" id="A0A811V9S0"/>
<evidence type="ECO:0000313" key="4">
    <source>
        <dbReference type="Proteomes" id="UP000606786"/>
    </source>
</evidence>
<feature type="transmembrane region" description="Helical" evidence="2">
    <location>
        <begin position="34"/>
        <end position="54"/>
    </location>
</feature>
<dbReference type="EMBL" id="CAJHJT010000056">
    <property type="protein sequence ID" value="CAD7012080.1"/>
    <property type="molecule type" value="Genomic_DNA"/>
</dbReference>
<evidence type="ECO:0000313" key="3">
    <source>
        <dbReference type="EMBL" id="CAD7012080.1"/>
    </source>
</evidence>
<proteinExistence type="predicted"/>
<feature type="compositionally biased region" description="Polar residues" evidence="1">
    <location>
        <begin position="109"/>
        <end position="118"/>
    </location>
</feature>
<evidence type="ECO:0000256" key="2">
    <source>
        <dbReference type="SAM" id="Phobius"/>
    </source>
</evidence>
<keyword evidence="2" id="KW-0472">Membrane</keyword>
<keyword evidence="4" id="KW-1185">Reference proteome</keyword>
<keyword evidence="2" id="KW-0812">Transmembrane</keyword>
<comment type="caution">
    <text evidence="3">The sequence shown here is derived from an EMBL/GenBank/DDBJ whole genome shotgun (WGS) entry which is preliminary data.</text>
</comment>